<dbReference type="CDD" id="cd21678">
    <property type="entry name" value="SMP_TCB"/>
    <property type="match status" value="1"/>
</dbReference>
<evidence type="ECO:0000256" key="2">
    <source>
        <dbReference type="ARBA" id="ARBA00022448"/>
    </source>
</evidence>
<dbReference type="FunFam" id="2.60.40.150:FF:000217">
    <property type="entry name" value="Tcb1p"/>
    <property type="match status" value="1"/>
</dbReference>
<dbReference type="InterPro" id="IPR037762">
    <property type="entry name" value="C2C_Tricalbin"/>
</dbReference>
<dbReference type="GO" id="GO:0061817">
    <property type="term" value="P:endoplasmic reticulum-plasma membrane tethering"/>
    <property type="evidence" value="ECO:0007669"/>
    <property type="project" value="InterPro"/>
</dbReference>
<dbReference type="GO" id="GO:0006869">
    <property type="term" value="P:lipid transport"/>
    <property type="evidence" value="ECO:0007669"/>
    <property type="project" value="UniProtKB-KW"/>
</dbReference>
<evidence type="ECO:0000256" key="4">
    <source>
        <dbReference type="ARBA" id="ARBA00022737"/>
    </source>
</evidence>
<dbReference type="InterPro" id="IPR037761">
    <property type="entry name" value="C2A_Tricalbin"/>
</dbReference>
<feature type="domain" description="SMP-LTD" evidence="13">
    <location>
        <begin position="168"/>
        <end position="372"/>
    </location>
</feature>
<feature type="domain" description="C2" evidence="12">
    <location>
        <begin position="662"/>
        <end position="779"/>
    </location>
</feature>
<dbReference type="GO" id="GO:0005737">
    <property type="term" value="C:cytoplasm"/>
    <property type="evidence" value="ECO:0007669"/>
    <property type="project" value="UniProtKB-ARBA"/>
</dbReference>
<dbReference type="Gene3D" id="2.60.40.150">
    <property type="entry name" value="C2 domain"/>
    <property type="match status" value="3"/>
</dbReference>
<evidence type="ECO:0000256" key="9">
    <source>
        <dbReference type="SAM" id="Coils"/>
    </source>
</evidence>
<dbReference type="Proteomes" id="UP001306508">
    <property type="component" value="Unassembled WGS sequence"/>
</dbReference>
<evidence type="ECO:0000256" key="1">
    <source>
        <dbReference type="ARBA" id="ARBA00004370"/>
    </source>
</evidence>
<dbReference type="SUPFAM" id="SSF49562">
    <property type="entry name" value="C2 domain (Calcium/lipid-binding domain, CaLB)"/>
    <property type="match status" value="3"/>
</dbReference>
<dbReference type="Pfam" id="PF00168">
    <property type="entry name" value="C2"/>
    <property type="match status" value="3"/>
</dbReference>
<feature type="domain" description="C2" evidence="12">
    <location>
        <begin position="990"/>
        <end position="1113"/>
    </location>
</feature>
<evidence type="ECO:0000313" key="14">
    <source>
        <dbReference type="EMBL" id="KAK5774031.1"/>
    </source>
</evidence>
<dbReference type="EMBL" id="JAWIZZ010000056">
    <property type="protein sequence ID" value="KAK5774031.1"/>
    <property type="molecule type" value="Genomic_DNA"/>
</dbReference>
<feature type="compositionally biased region" description="Polar residues" evidence="10">
    <location>
        <begin position="7"/>
        <end position="22"/>
    </location>
</feature>
<feature type="transmembrane region" description="Helical" evidence="11">
    <location>
        <begin position="103"/>
        <end position="120"/>
    </location>
</feature>
<keyword evidence="4" id="KW-0677">Repeat</keyword>
<feature type="compositionally biased region" description="Basic and acidic residues" evidence="10">
    <location>
        <begin position="23"/>
        <end position="32"/>
    </location>
</feature>
<keyword evidence="6" id="KW-0445">Lipid transport</keyword>
<keyword evidence="15" id="KW-1185">Reference proteome</keyword>
<dbReference type="PANTHER" id="PTHR46980:SF2">
    <property type="entry name" value="TRICALBIN-1-RELATED"/>
    <property type="match status" value="1"/>
</dbReference>
<keyword evidence="7" id="KW-0446">Lipid-binding</keyword>
<dbReference type="PROSITE" id="PS50004">
    <property type="entry name" value="C2"/>
    <property type="match status" value="3"/>
</dbReference>
<dbReference type="InterPro" id="IPR031468">
    <property type="entry name" value="SMP_LBD"/>
</dbReference>
<dbReference type="Pfam" id="PF24920">
    <property type="entry name" value="C2_TCB1"/>
    <property type="match status" value="1"/>
</dbReference>
<name>A0AAN7ZX00_9SACH</name>
<dbReference type="GO" id="GO:0008289">
    <property type="term" value="F:lipid binding"/>
    <property type="evidence" value="ECO:0007669"/>
    <property type="project" value="UniProtKB-KW"/>
</dbReference>
<comment type="subcellular location">
    <subcellularLocation>
        <location evidence="1">Membrane</location>
    </subcellularLocation>
</comment>
<sequence>MVAKNISAGSGDQISISKSKANQMERTKTNEKTVNKVKETEINDVPITDIKTIRKKKTSNYVGWKQMGHWEEKDTLTENDLLLDLTKDTILDNLIPEKLYGDWYHTLAIVALAGILSFFMGKLKWSLAPVFFIIVITSLYYRTSSRKYRSSIRNLVQKEFTVQNIETDNETMEWLNMFLDKYWPILEPSVSQIIVDQVNDILAINPNIPSFITNLWIDQFTLGIKPPRIETIKTLPNTESDIVVMEWAVTFTPHDLTDMTAKQIKNFVNQAVLLKLKLFNFLTLPISVSNLSFNVKARLRFKLMTPFPHVETVNIQLIDVPDIDFIAQILGNTIFNWELMAIPGLYPFIKIMMKKYLSPMLMPPFSLQFNIPSLLSNSHLSMGVIELTIKNATDLHTGSGDLLQTSVDPYLTFELNGKIVGKTNTVRDTLNPVWNETSYILVNSLTDPLTISVLDKRVKLKDKQFGRIEINLNTLTTKSTQKNLKAHFLRNSKNVGTLNFDLAYFPTLQPKTLPNGDVVELPDLNTGIAKIVVEEIQGMNTSLIEEVDTANNSQENIKKKQKALEKETYSIHVYMNAKLVLETNKTKNDINGTMSYGKEYEAVISDRRKTMYRFVIKNSKNEVVCSTVQSLNDLIDRTEIDKKMIPLKNSNGGSLKVSTYWRPVRLDIGLNSVAYTPPIGAIRIFVEKANNLLNLEKIGKIDPYTKVLVNGISKDRTNEIESTLNPVWNTPMYVSVTSPNQKITLEVMDVETIDKDRSVGKFNLDVQELFIRDDNDKYETVIGKQPHVCRLITKKGAYGNLTYFISFYPTLPILSLEQIEDLKSIEKKRIELDEKRKQKAKLSEKEKQHMEELTLEVEEFEHILQKKQKLSLDELMKYKTGVLAISVLDGFVSQQGTYVQAFFDSNGHSRFISPKINSTVIKDGWTGDVIIKELDYSTATFRVTKKKNANRAENCLCEVTVPTSEIVKNCYYRPSILNLSGEASGKLLIQSQWFPLDTEELPQADLITNQGDLTVIAKSAERLLSADSNGFSDPYLKFYLNDEDDSIFKTHVEKKTLNPTWNERNTCEISNRIMDILHVKVMDWDATSGDDCIGWGKIRLSDIVPYKTTSIDLPIMLEGKDGGIVHLDFEFKPKYIINVTKHEKKVSDVAAKGLGTGIRAGTTVVSTGVGTVEKIGKGILGVTGLRKSKKKDEEQFT</sequence>
<organism evidence="14 15">
    <name type="scientific">Arxiozyma heterogenica</name>
    <dbReference type="NCBI Taxonomy" id="278026"/>
    <lineage>
        <taxon>Eukaryota</taxon>
        <taxon>Fungi</taxon>
        <taxon>Dikarya</taxon>
        <taxon>Ascomycota</taxon>
        <taxon>Saccharomycotina</taxon>
        <taxon>Saccharomycetes</taxon>
        <taxon>Saccharomycetales</taxon>
        <taxon>Saccharomycetaceae</taxon>
        <taxon>Arxiozyma</taxon>
    </lineage>
</organism>
<dbReference type="InterPro" id="IPR017147">
    <property type="entry name" value="Tricalbin"/>
</dbReference>
<dbReference type="InterPro" id="IPR035892">
    <property type="entry name" value="C2_domain_sf"/>
</dbReference>
<keyword evidence="8 11" id="KW-0472">Membrane</keyword>
<dbReference type="InterPro" id="IPR052455">
    <property type="entry name" value="Tricalbin_domain"/>
</dbReference>
<dbReference type="InterPro" id="IPR056910">
    <property type="entry name" value="TCB1-3_C2"/>
</dbReference>
<evidence type="ECO:0000256" key="6">
    <source>
        <dbReference type="ARBA" id="ARBA00023055"/>
    </source>
</evidence>
<accession>A0AAN7ZX00</accession>
<dbReference type="SMART" id="SM00239">
    <property type="entry name" value="C2"/>
    <property type="match status" value="3"/>
</dbReference>
<comment type="caution">
    <text evidence="14">The sequence shown here is derived from an EMBL/GenBank/DDBJ whole genome shotgun (WGS) entry which is preliminary data.</text>
</comment>
<evidence type="ECO:0000259" key="12">
    <source>
        <dbReference type="PROSITE" id="PS50004"/>
    </source>
</evidence>
<dbReference type="GO" id="GO:0071944">
    <property type="term" value="C:cell periphery"/>
    <property type="evidence" value="ECO:0007669"/>
    <property type="project" value="UniProtKB-ARBA"/>
</dbReference>
<keyword evidence="5 11" id="KW-1133">Transmembrane helix</keyword>
<evidence type="ECO:0000256" key="10">
    <source>
        <dbReference type="SAM" id="MobiDB-lite"/>
    </source>
</evidence>
<keyword evidence="9" id="KW-0175">Coiled coil</keyword>
<dbReference type="InterPro" id="IPR000008">
    <property type="entry name" value="C2_dom"/>
</dbReference>
<feature type="region of interest" description="Disordered" evidence="10">
    <location>
        <begin position="1"/>
        <end position="32"/>
    </location>
</feature>
<protein>
    <submittedName>
        <fullName evidence="14">Uncharacterized protein</fullName>
    </submittedName>
</protein>
<dbReference type="PIRSF" id="PIRSF037232">
    <property type="entry name" value="Tricalbin"/>
    <property type="match status" value="1"/>
</dbReference>
<dbReference type="CDD" id="cd04045">
    <property type="entry name" value="C2C_Tricalbin-like"/>
    <property type="match status" value="1"/>
</dbReference>
<gene>
    <name evidence="14" type="ORF">RI543_004565</name>
</gene>
<keyword evidence="3 11" id="KW-0812">Transmembrane</keyword>
<dbReference type="PANTHER" id="PTHR46980">
    <property type="entry name" value="TRICALBIN-1-RELATED"/>
    <property type="match status" value="1"/>
</dbReference>
<feature type="domain" description="C2" evidence="12">
    <location>
        <begin position="363"/>
        <end position="485"/>
    </location>
</feature>
<dbReference type="CDD" id="cd04044">
    <property type="entry name" value="C2A_Tricalbin-like"/>
    <property type="match status" value="1"/>
</dbReference>
<reference evidence="15" key="1">
    <citation type="submission" date="2023-07" db="EMBL/GenBank/DDBJ databases">
        <title>A draft genome of Kazachstania heterogenica Y-27499.</title>
        <authorList>
            <person name="Donic C."/>
            <person name="Kralova J.S."/>
            <person name="Fidel L."/>
            <person name="Ben-Dor S."/>
            <person name="Jung S."/>
        </authorList>
    </citation>
    <scope>NUCLEOTIDE SEQUENCE [LARGE SCALE GENOMIC DNA]</scope>
    <source>
        <strain evidence="15">Y27499</strain>
    </source>
</reference>
<evidence type="ECO:0000313" key="15">
    <source>
        <dbReference type="Proteomes" id="UP001306508"/>
    </source>
</evidence>
<keyword evidence="2" id="KW-0813">Transport</keyword>
<dbReference type="AlphaFoldDB" id="A0AAN7ZX00"/>
<feature type="coiled-coil region" evidence="9">
    <location>
        <begin position="825"/>
        <end position="870"/>
    </location>
</feature>
<evidence type="ECO:0000256" key="7">
    <source>
        <dbReference type="ARBA" id="ARBA00023121"/>
    </source>
</evidence>
<dbReference type="Pfam" id="PF25669">
    <property type="entry name" value="SMP_MUG190-like"/>
    <property type="match status" value="1"/>
</dbReference>
<evidence type="ECO:0000256" key="8">
    <source>
        <dbReference type="ARBA" id="ARBA00023136"/>
    </source>
</evidence>
<proteinExistence type="predicted"/>
<evidence type="ECO:0000256" key="11">
    <source>
        <dbReference type="SAM" id="Phobius"/>
    </source>
</evidence>
<dbReference type="PRINTS" id="PR00360">
    <property type="entry name" value="C2DOMAIN"/>
</dbReference>
<evidence type="ECO:0000259" key="13">
    <source>
        <dbReference type="PROSITE" id="PS51847"/>
    </source>
</evidence>
<evidence type="ECO:0000256" key="5">
    <source>
        <dbReference type="ARBA" id="ARBA00022989"/>
    </source>
</evidence>
<dbReference type="PROSITE" id="PS51847">
    <property type="entry name" value="SMP"/>
    <property type="match status" value="1"/>
</dbReference>
<evidence type="ECO:0000256" key="3">
    <source>
        <dbReference type="ARBA" id="ARBA00022692"/>
    </source>
</evidence>
<feature type="transmembrane region" description="Helical" evidence="11">
    <location>
        <begin position="126"/>
        <end position="143"/>
    </location>
</feature>
<dbReference type="GO" id="GO:0016020">
    <property type="term" value="C:membrane"/>
    <property type="evidence" value="ECO:0007669"/>
    <property type="project" value="UniProtKB-SubCell"/>
</dbReference>